<evidence type="ECO:0000256" key="20">
    <source>
        <dbReference type="ARBA" id="ARBA00069309"/>
    </source>
</evidence>
<feature type="domain" description="Tyrosine specific protein phosphatases" evidence="23">
    <location>
        <begin position="770"/>
        <end position="838"/>
    </location>
</feature>
<evidence type="ECO:0000256" key="12">
    <source>
        <dbReference type="ARBA" id="ARBA00023264"/>
    </source>
</evidence>
<evidence type="ECO:0000256" key="7">
    <source>
        <dbReference type="ARBA" id="ARBA00022912"/>
    </source>
</evidence>
<comment type="caution">
    <text evidence="24">The sequence shown here is derived from an EMBL/GenBank/DDBJ whole genome shotgun (WGS) entry which is preliminary data.</text>
</comment>
<comment type="catalytic activity">
    <reaction evidence="17">
        <text>1,2-dibutyryl-sn-glycero-3-phospho-(1D-myo-inositol-5-phosphate) + H2O = 1,2-dibutyryl-sn-glycero-3-phospho-(1D-myo-inositol) + phosphate</text>
        <dbReference type="Rhea" id="RHEA:42584"/>
        <dbReference type="ChEBI" id="CHEBI:15377"/>
        <dbReference type="ChEBI" id="CHEBI:43474"/>
        <dbReference type="ChEBI" id="CHEBI:82605"/>
        <dbReference type="ChEBI" id="CHEBI:82606"/>
    </reaction>
    <physiologicalReaction direction="left-to-right" evidence="17">
        <dbReference type="Rhea" id="RHEA:42585"/>
    </physiologicalReaction>
</comment>
<dbReference type="PROSITE" id="PS00383">
    <property type="entry name" value="TYR_PHOSPHATASE_1"/>
    <property type="match status" value="1"/>
</dbReference>
<feature type="transmembrane region" description="Helical" evidence="21">
    <location>
        <begin position="395"/>
        <end position="419"/>
    </location>
</feature>
<evidence type="ECO:0000256" key="8">
    <source>
        <dbReference type="ARBA" id="ARBA00022989"/>
    </source>
</evidence>
<sequence>MGVGFLLVQLILLSFLTLFLLNKYAQLRNQRLIVLFSTFFGWFFSFSIIIVLPVDVAISFYKKCLVEQSNHSQNDGTRISDVQKVDEYLDRNESFLVCEQPKGFVEDNFLLMLWRIVYWSSQFLTWILLPMMQSYAKAGEFTVKGRVKYALYSNALYYGLYLAAFMILLLYAVSRGISLDFENLKVLLIAASNTWGLFQLVVLLGYGLIERTYFDIDKLSSEKNEADELIRELYAETKNALNLLKSASGPSREKVKQIAAKFPYEFVKHLNGFGVDSKGSLVNDASLPFPHLDIGSVNNDTYLIKLHRKVIIAAQNYCHCQAQWHSLVELAFYLEDVEVAEQSGVLPVRWVQLSANGVSRNTTKPAFSLFRDHFEVFTKVRFLWFVTLRRPFAQCLAVCFAVMTALILWSECTFFIVSPQLSLAARVLHGAARGYHYKFIQLYAVAMILYLCICAYYTIFQLRIFRYYRLDSNQMTGENSLIFSAMLICRLTAPLCLNFLGMIHLDSHVTANRGFETQFTRLMGHLDIIPLIAKGIDIYLPIVIVILCLATWFRLGTRFLHNLGIDQFLEEDEMTREMVQSGKALVSLERSRVNRSFERKERNEAWKATNKGTMGRGLAKFYTDSERTNNEREDRQPILEVVDEQTNGEWLTDQPRFSSLQEFGRRNEERALPPEITQQKSIPHNQNYVQPKQWTWYSRIDGNLILGAMPFLSMLPELKEAENVGGVVCCTEEFELKAAWGAVEPTDWANSEIEFHHIPMRDFIGSTSQQNIEEAVHFIDKISSKGRTCYVHCKAGRTRSATVAICYLMHKFDYSVDEAVDALSKKRPQILLHDAHLQSVGNFRKALDDRKEKRREGETKN</sequence>
<gene>
    <name evidence="24" type="ORF">niasHS_011075</name>
</gene>
<dbReference type="InterPro" id="IPR006876">
    <property type="entry name" value="LMBR1-like_membr_prot"/>
</dbReference>
<dbReference type="GO" id="GO:0008654">
    <property type="term" value="P:phospholipid biosynthetic process"/>
    <property type="evidence" value="ECO:0007669"/>
    <property type="project" value="UniProtKB-KW"/>
</dbReference>
<evidence type="ECO:0000256" key="4">
    <source>
        <dbReference type="ARBA" id="ARBA00022516"/>
    </source>
</evidence>
<dbReference type="InterPro" id="IPR016130">
    <property type="entry name" value="Tyr_Pase_AS"/>
</dbReference>
<evidence type="ECO:0000256" key="5">
    <source>
        <dbReference type="ARBA" id="ARBA00022692"/>
    </source>
</evidence>
<feature type="transmembrane region" description="Helical" evidence="21">
    <location>
        <begin position="481"/>
        <end position="503"/>
    </location>
</feature>
<dbReference type="PANTHER" id="PTHR21355:SF0">
    <property type="entry name" value="G-PROTEIN COUPLED RECEPTOR-ASSOCIATED PROTEIN LMBRD2"/>
    <property type="match status" value="1"/>
</dbReference>
<feature type="transmembrane region" description="Helical" evidence="21">
    <location>
        <begin position="439"/>
        <end position="460"/>
    </location>
</feature>
<keyword evidence="4" id="KW-0444">Lipid biosynthesis</keyword>
<name>A0ABD2J3T2_HETSC</name>
<keyword evidence="12" id="KW-1208">Phospholipid metabolism</keyword>
<proteinExistence type="inferred from homology"/>
<evidence type="ECO:0000256" key="2">
    <source>
        <dbReference type="ARBA" id="ARBA00005189"/>
    </source>
</evidence>
<comment type="catalytic activity">
    <reaction evidence="16">
        <text>a 1-acyl-2-hexanoyl-sn-glycero-3-phospho-(1D-myo-inositol-5-phosphate) + H2O = a 1-acyl-2-hexanoyl-sn-glycero-3-phospho-(1D-myo-inositol) + phosphate</text>
        <dbReference type="Rhea" id="RHEA:42320"/>
        <dbReference type="ChEBI" id="CHEBI:15377"/>
        <dbReference type="ChEBI" id="CHEBI:43474"/>
        <dbReference type="ChEBI" id="CHEBI:78930"/>
        <dbReference type="ChEBI" id="CHEBI:78931"/>
    </reaction>
    <physiologicalReaction direction="left-to-right" evidence="16">
        <dbReference type="Rhea" id="RHEA:42321"/>
    </physiologicalReaction>
</comment>
<evidence type="ECO:0000259" key="22">
    <source>
        <dbReference type="PROSITE" id="PS50054"/>
    </source>
</evidence>
<dbReference type="Pfam" id="PF00782">
    <property type="entry name" value="DSPc"/>
    <property type="match status" value="1"/>
</dbReference>
<evidence type="ECO:0000256" key="18">
    <source>
        <dbReference type="ARBA" id="ARBA00052632"/>
    </source>
</evidence>
<feature type="transmembrane region" description="Helical" evidence="21">
    <location>
        <begin position="186"/>
        <end position="209"/>
    </location>
</feature>
<dbReference type="InterPro" id="IPR020422">
    <property type="entry name" value="TYR_PHOSPHATASE_DUAL_dom"/>
</dbReference>
<evidence type="ECO:0000259" key="23">
    <source>
        <dbReference type="PROSITE" id="PS50056"/>
    </source>
</evidence>
<evidence type="ECO:0000256" key="19">
    <source>
        <dbReference type="ARBA" id="ARBA00052780"/>
    </source>
</evidence>
<dbReference type="InterPro" id="IPR051584">
    <property type="entry name" value="GPCR-associated_LMBR1"/>
</dbReference>
<dbReference type="PANTHER" id="PTHR21355">
    <property type="entry name" value="G-PROTEIN COUPLED RECEPTOR-ASSOCIATED PROTEIN LMBRD2"/>
    <property type="match status" value="1"/>
</dbReference>
<keyword evidence="25" id="KW-1185">Reference proteome</keyword>
<keyword evidence="10 21" id="KW-0472">Membrane</keyword>
<dbReference type="InterPro" id="IPR000340">
    <property type="entry name" value="Dual-sp_phosphatase_cat-dom"/>
</dbReference>
<evidence type="ECO:0000256" key="1">
    <source>
        <dbReference type="ARBA" id="ARBA00004141"/>
    </source>
</evidence>
<evidence type="ECO:0000313" key="24">
    <source>
        <dbReference type="EMBL" id="KAL3083273.1"/>
    </source>
</evidence>
<evidence type="ECO:0000256" key="16">
    <source>
        <dbReference type="ARBA" id="ARBA00051818"/>
    </source>
</evidence>
<comment type="similarity">
    <text evidence="3">Belongs to the LIMR family.</text>
</comment>
<dbReference type="Proteomes" id="UP001620645">
    <property type="component" value="Unassembled WGS sequence"/>
</dbReference>
<dbReference type="EMBL" id="JBICCN010000254">
    <property type="protein sequence ID" value="KAL3083273.1"/>
    <property type="molecule type" value="Genomic_DNA"/>
</dbReference>
<dbReference type="GO" id="GO:0016020">
    <property type="term" value="C:membrane"/>
    <property type="evidence" value="ECO:0007669"/>
    <property type="project" value="UniProtKB-SubCell"/>
</dbReference>
<keyword evidence="5 21" id="KW-0812">Transmembrane</keyword>
<evidence type="ECO:0000256" key="9">
    <source>
        <dbReference type="ARBA" id="ARBA00023098"/>
    </source>
</evidence>
<dbReference type="GO" id="GO:0005737">
    <property type="term" value="C:cytoplasm"/>
    <property type="evidence" value="ECO:0007669"/>
    <property type="project" value="UniProtKB-ARBA"/>
</dbReference>
<dbReference type="Pfam" id="PF04791">
    <property type="entry name" value="LMBR1"/>
    <property type="match status" value="1"/>
</dbReference>
<organism evidence="24 25">
    <name type="scientific">Heterodera schachtii</name>
    <name type="common">Sugarbeet cyst nematode worm</name>
    <name type="synonym">Tylenchus schachtii</name>
    <dbReference type="NCBI Taxonomy" id="97005"/>
    <lineage>
        <taxon>Eukaryota</taxon>
        <taxon>Metazoa</taxon>
        <taxon>Ecdysozoa</taxon>
        <taxon>Nematoda</taxon>
        <taxon>Chromadorea</taxon>
        <taxon>Rhabditida</taxon>
        <taxon>Tylenchina</taxon>
        <taxon>Tylenchomorpha</taxon>
        <taxon>Tylenchoidea</taxon>
        <taxon>Heteroderidae</taxon>
        <taxon>Heteroderinae</taxon>
        <taxon>Heterodera</taxon>
    </lineage>
</organism>
<reference evidence="24 25" key="1">
    <citation type="submission" date="2024-10" db="EMBL/GenBank/DDBJ databases">
        <authorList>
            <person name="Kim D."/>
        </authorList>
    </citation>
    <scope>NUCLEOTIDE SEQUENCE [LARGE SCALE GENOMIC DNA]</scope>
    <source>
        <strain evidence="24">Taebaek</strain>
    </source>
</reference>
<feature type="transmembrane region" description="Helical" evidence="21">
    <location>
        <begin position="32"/>
        <end position="52"/>
    </location>
</feature>
<evidence type="ECO:0000256" key="15">
    <source>
        <dbReference type="ARBA" id="ARBA00050944"/>
    </source>
</evidence>
<dbReference type="CDD" id="cd14524">
    <property type="entry name" value="PTPMT1"/>
    <property type="match status" value="1"/>
</dbReference>
<evidence type="ECO:0000256" key="13">
    <source>
        <dbReference type="ARBA" id="ARBA00024192"/>
    </source>
</evidence>
<feature type="transmembrane region" description="Helical" evidence="21">
    <location>
        <begin position="149"/>
        <end position="174"/>
    </location>
</feature>
<comment type="catalytic activity">
    <reaction evidence="18">
        <text>1,2-di-(9Z-octadecenoyl)-sn-glycero-3-phospho-(1'-sn-glycerol-3'-phosphate) + H2O = 1,2-di-(9Z-octadecenoyl)-sn-glycero-3-phospho-(1'-sn-glycerol) + phosphate</text>
        <dbReference type="Rhea" id="RHEA:42304"/>
        <dbReference type="ChEBI" id="CHEBI:15377"/>
        <dbReference type="ChEBI" id="CHEBI:43474"/>
        <dbReference type="ChEBI" id="CHEBI:75163"/>
        <dbReference type="ChEBI" id="CHEBI:78907"/>
    </reaction>
    <physiologicalReaction direction="left-to-right" evidence="18">
        <dbReference type="Rhea" id="RHEA:42305"/>
    </physiologicalReaction>
</comment>
<dbReference type="InterPro" id="IPR029021">
    <property type="entry name" value="Prot-tyrosine_phosphatase-like"/>
</dbReference>
<evidence type="ECO:0000256" key="3">
    <source>
        <dbReference type="ARBA" id="ARBA00010487"/>
    </source>
</evidence>
<feature type="domain" description="Tyrosine-protein phosphatase" evidence="22">
    <location>
        <begin position="696"/>
        <end position="856"/>
    </location>
</feature>
<dbReference type="EC" id="3.1.3.27" evidence="14"/>
<dbReference type="FunFam" id="3.90.190.10:FF:000060">
    <property type="entry name" value="Phosphatidylglycerophosphatase and protein-tyrosine phosphatase 1"/>
    <property type="match status" value="1"/>
</dbReference>
<evidence type="ECO:0000256" key="11">
    <source>
        <dbReference type="ARBA" id="ARBA00023209"/>
    </source>
</evidence>
<evidence type="ECO:0000256" key="10">
    <source>
        <dbReference type="ARBA" id="ARBA00023136"/>
    </source>
</evidence>
<evidence type="ECO:0000256" key="14">
    <source>
        <dbReference type="ARBA" id="ARBA00024224"/>
    </source>
</evidence>
<comment type="catalytic activity">
    <reaction evidence="19">
        <text>1,2-dioctanoyl-sn-glycero-3-phospho-(1D-myo-inositol-5-phosphate) + H2O = 1,2-dioctanoyl-sn-glycero-3-phospho-(1D-myo-inositol) + phosphate</text>
        <dbReference type="Rhea" id="RHEA:42308"/>
        <dbReference type="ChEBI" id="CHEBI:15377"/>
        <dbReference type="ChEBI" id="CHEBI:43474"/>
        <dbReference type="ChEBI" id="CHEBI:65221"/>
        <dbReference type="ChEBI" id="CHEBI:78911"/>
    </reaction>
    <physiologicalReaction direction="left-to-right" evidence="19">
        <dbReference type="Rhea" id="RHEA:42309"/>
    </physiologicalReaction>
</comment>
<dbReference type="SMART" id="SM00195">
    <property type="entry name" value="DSPc"/>
    <property type="match status" value="1"/>
</dbReference>
<keyword evidence="7" id="KW-0904">Protein phosphatase</keyword>
<keyword evidence="6" id="KW-0378">Hydrolase</keyword>
<dbReference type="Gene3D" id="3.90.190.10">
    <property type="entry name" value="Protein tyrosine phosphatase superfamily"/>
    <property type="match status" value="1"/>
</dbReference>
<dbReference type="InterPro" id="IPR044596">
    <property type="entry name" value="PTPMT1-like"/>
</dbReference>
<feature type="transmembrane region" description="Helical" evidence="21">
    <location>
        <begin position="538"/>
        <end position="555"/>
    </location>
</feature>
<comment type="pathway">
    <text evidence="13">Phospholipid metabolism; phosphatidylglycerol biosynthesis; phosphatidylglycerol from CDP-diacylglycerol: step 2/2.</text>
</comment>
<evidence type="ECO:0000313" key="25">
    <source>
        <dbReference type="Proteomes" id="UP001620645"/>
    </source>
</evidence>
<keyword evidence="9" id="KW-0443">Lipid metabolism</keyword>
<evidence type="ECO:0000256" key="17">
    <source>
        <dbReference type="ARBA" id="ARBA00052505"/>
    </source>
</evidence>
<evidence type="ECO:0000256" key="21">
    <source>
        <dbReference type="SAM" id="Phobius"/>
    </source>
</evidence>
<dbReference type="GO" id="GO:0004721">
    <property type="term" value="F:phosphoprotein phosphatase activity"/>
    <property type="evidence" value="ECO:0007669"/>
    <property type="project" value="UniProtKB-KW"/>
</dbReference>
<dbReference type="PROSITE" id="PS50056">
    <property type="entry name" value="TYR_PHOSPHATASE_2"/>
    <property type="match status" value="1"/>
</dbReference>
<keyword evidence="11" id="KW-0594">Phospholipid biosynthesis</keyword>
<dbReference type="GO" id="GO:0008962">
    <property type="term" value="F:phosphatidylglycerophosphatase activity"/>
    <property type="evidence" value="ECO:0007669"/>
    <property type="project" value="UniProtKB-EC"/>
</dbReference>
<keyword evidence="8 21" id="KW-1133">Transmembrane helix</keyword>
<comment type="pathway">
    <text evidence="2">Lipid metabolism.</text>
</comment>
<dbReference type="InterPro" id="IPR000387">
    <property type="entry name" value="Tyr_Pase_dom"/>
</dbReference>
<comment type="catalytic activity">
    <reaction evidence="15">
        <text>a 1,2-diacyl-sn-glycero-3-phospho-(1'-sn-glycero-3'-phosphate) + H2O = a 1,2-diacyl-sn-glycero-3-phospho-(1'-sn-glycerol) + phosphate</text>
        <dbReference type="Rhea" id="RHEA:33751"/>
        <dbReference type="ChEBI" id="CHEBI:15377"/>
        <dbReference type="ChEBI" id="CHEBI:43474"/>
        <dbReference type="ChEBI" id="CHEBI:60110"/>
        <dbReference type="ChEBI" id="CHEBI:64716"/>
        <dbReference type="EC" id="3.1.3.27"/>
    </reaction>
    <physiologicalReaction direction="left-to-right" evidence="15">
        <dbReference type="Rhea" id="RHEA:33752"/>
    </physiologicalReaction>
</comment>
<evidence type="ECO:0000256" key="6">
    <source>
        <dbReference type="ARBA" id="ARBA00022801"/>
    </source>
</evidence>
<feature type="transmembrane region" description="Helical" evidence="21">
    <location>
        <begin position="109"/>
        <end position="129"/>
    </location>
</feature>
<dbReference type="PROSITE" id="PS50054">
    <property type="entry name" value="TYR_PHOSPHATASE_DUAL"/>
    <property type="match status" value="1"/>
</dbReference>
<dbReference type="SUPFAM" id="SSF52799">
    <property type="entry name" value="(Phosphotyrosine protein) phosphatases II"/>
    <property type="match status" value="1"/>
</dbReference>
<accession>A0ABD2J3T2</accession>
<dbReference type="AlphaFoldDB" id="A0ABD2J3T2"/>
<comment type="subcellular location">
    <subcellularLocation>
        <location evidence="1">Membrane</location>
        <topology evidence="1">Multi-pass membrane protein</topology>
    </subcellularLocation>
</comment>
<feature type="transmembrane region" description="Helical" evidence="21">
    <location>
        <begin position="6"/>
        <end position="25"/>
    </location>
</feature>
<protein>
    <recommendedName>
        <fullName evidence="20">Phosphatidylglycerophosphatase and protein-tyrosine phosphatase 1</fullName>
        <ecNumber evidence="14">3.1.3.27</ecNumber>
    </recommendedName>
</protein>